<dbReference type="Gene3D" id="1.10.10.2840">
    <property type="entry name" value="PucR C-terminal helix-turn-helix domain"/>
    <property type="match status" value="1"/>
</dbReference>
<reference evidence="6" key="1">
    <citation type="journal article" date="2019" name="Int. J. Syst. Evol. Microbiol.">
        <title>The Global Catalogue of Microorganisms (GCM) 10K type strain sequencing project: providing services to taxonomists for standard genome sequencing and annotation.</title>
        <authorList>
            <consortium name="The Broad Institute Genomics Platform"/>
            <consortium name="The Broad Institute Genome Sequencing Center for Infectious Disease"/>
            <person name="Wu L."/>
            <person name="Ma J."/>
        </authorList>
    </citation>
    <scope>NUCLEOTIDE SEQUENCE [LARGE SCALE GENOMIC DNA]</scope>
    <source>
        <strain evidence="6">JCM 17388</strain>
    </source>
</reference>
<evidence type="ECO:0008006" key="7">
    <source>
        <dbReference type="Google" id="ProtNLM"/>
    </source>
</evidence>
<evidence type="ECO:0000256" key="1">
    <source>
        <dbReference type="ARBA" id="ARBA00006754"/>
    </source>
</evidence>
<dbReference type="Pfam" id="PF14361">
    <property type="entry name" value="RsbRD_N"/>
    <property type="match status" value="1"/>
</dbReference>
<dbReference type="InterPro" id="IPR025736">
    <property type="entry name" value="PucR_C-HTH_dom"/>
</dbReference>
<evidence type="ECO:0000259" key="3">
    <source>
        <dbReference type="Pfam" id="PF14361"/>
    </source>
</evidence>
<comment type="similarity">
    <text evidence="1">Belongs to the CdaR family.</text>
</comment>
<keyword evidence="6" id="KW-1185">Reference proteome</keyword>
<evidence type="ECO:0000313" key="5">
    <source>
        <dbReference type="EMBL" id="GAA4210848.1"/>
    </source>
</evidence>
<evidence type="ECO:0000313" key="6">
    <source>
        <dbReference type="Proteomes" id="UP001501251"/>
    </source>
</evidence>
<feature type="domain" description="RsbT co-antagonist protein RsbRD N-terminal" evidence="3">
    <location>
        <begin position="17"/>
        <end position="155"/>
    </location>
</feature>
<dbReference type="InterPro" id="IPR051448">
    <property type="entry name" value="CdaR-like_regulators"/>
</dbReference>
<dbReference type="EMBL" id="BAABAQ010000025">
    <property type="protein sequence ID" value="GAA4210848.1"/>
    <property type="molecule type" value="Genomic_DNA"/>
</dbReference>
<evidence type="ECO:0000259" key="4">
    <source>
        <dbReference type="Pfam" id="PF17853"/>
    </source>
</evidence>
<name>A0ABP8BN10_9ACTN</name>
<sequence>MRAERVRILSTLRDQVDRLSERAATAMSTEIPAYADRDTAFHREVVAQCEVSYRTLIDALLQERTVLPEEVAFIKRAAIRRARTEFALADYINAFRVGHHVFWEAVVECAGSSSAAHEAALTLTTPLIRYNDIVSTLAANTYLDFQRYAISESTRENRDLLEALLAGEPPRRGPLLAAAHVYGLGPHTPALAVVATPLDGALGPETLYAAGGFIARAAETGTRALTVTRGTEIISIPTPPPGAGPARLCERLEDACGRLLKELEVTLAVGVSTIATDFGEIPRAYQEARAALDLVPGDGGVAALPLLSPFRYMALRADDVTRRLVDPRVEALLAEDRIRGGVLTETIQAFAEADLNSRAAAKALQIHHKTAQYRLRRVEELTGLNPRRIHNLIDLLIAIELRKTPAAR</sequence>
<feature type="domain" description="CdaR GGDEF-like" evidence="4">
    <location>
        <begin position="172"/>
        <end position="294"/>
    </location>
</feature>
<comment type="caution">
    <text evidence="5">The sequence shown here is derived from an EMBL/GenBank/DDBJ whole genome shotgun (WGS) entry which is preliminary data.</text>
</comment>
<dbReference type="InterPro" id="IPR041522">
    <property type="entry name" value="CdaR_GGDEF"/>
</dbReference>
<dbReference type="InterPro" id="IPR025751">
    <property type="entry name" value="RsbRD_N_dom"/>
</dbReference>
<protein>
    <recommendedName>
        <fullName evidence="7">Transcriptional regulator</fullName>
    </recommendedName>
</protein>
<dbReference type="Pfam" id="PF13556">
    <property type="entry name" value="HTH_30"/>
    <property type="match status" value="1"/>
</dbReference>
<organism evidence="5 6">
    <name type="scientific">Streptosporangium oxazolinicum</name>
    <dbReference type="NCBI Taxonomy" id="909287"/>
    <lineage>
        <taxon>Bacteria</taxon>
        <taxon>Bacillati</taxon>
        <taxon>Actinomycetota</taxon>
        <taxon>Actinomycetes</taxon>
        <taxon>Streptosporangiales</taxon>
        <taxon>Streptosporangiaceae</taxon>
        <taxon>Streptosporangium</taxon>
    </lineage>
</organism>
<dbReference type="InterPro" id="IPR042070">
    <property type="entry name" value="PucR_C-HTH_sf"/>
</dbReference>
<proteinExistence type="inferred from homology"/>
<accession>A0ABP8BN10</accession>
<evidence type="ECO:0000259" key="2">
    <source>
        <dbReference type="Pfam" id="PF13556"/>
    </source>
</evidence>
<dbReference type="PANTHER" id="PTHR33744">
    <property type="entry name" value="CARBOHYDRATE DIACID REGULATOR"/>
    <property type="match status" value="1"/>
</dbReference>
<gene>
    <name evidence="5" type="ORF">GCM10022252_79210</name>
</gene>
<dbReference type="RefSeq" id="WP_344923495.1">
    <property type="nucleotide sequence ID" value="NZ_BAABAQ010000025.1"/>
</dbReference>
<dbReference type="Proteomes" id="UP001501251">
    <property type="component" value="Unassembled WGS sequence"/>
</dbReference>
<dbReference type="PANTHER" id="PTHR33744:SF7">
    <property type="entry name" value="PUCR FAMILY TRANSCRIPTIONAL REGULATOR"/>
    <property type="match status" value="1"/>
</dbReference>
<dbReference type="Pfam" id="PF17853">
    <property type="entry name" value="GGDEF_2"/>
    <property type="match status" value="1"/>
</dbReference>
<feature type="domain" description="PucR C-terminal helix-turn-helix" evidence="2">
    <location>
        <begin position="343"/>
        <end position="400"/>
    </location>
</feature>